<reference evidence="2 3" key="1">
    <citation type="submission" date="2018-03" db="EMBL/GenBank/DDBJ databases">
        <title>Marinobacter brunus sp. nov., a marine bacterium of Gamma-proteobacteria isolated from the surface seawater of the South China Sea.</title>
        <authorList>
            <person name="Cheng H."/>
            <person name="Wu Y.-H."/>
            <person name="Xamxidin M."/>
            <person name="Xu X.-W."/>
        </authorList>
    </citation>
    <scope>NUCLEOTIDE SEQUENCE [LARGE SCALE GENOMIC DNA]</scope>
    <source>
        <strain evidence="2 3">NH169-3</strain>
    </source>
</reference>
<keyword evidence="3" id="KW-1185">Reference proteome</keyword>
<evidence type="ECO:0000313" key="3">
    <source>
        <dbReference type="Proteomes" id="UP000239866"/>
    </source>
</evidence>
<keyword evidence="1" id="KW-0732">Signal</keyword>
<gene>
    <name evidence="2" type="ORF">C7H09_17420</name>
</gene>
<proteinExistence type="predicted"/>
<dbReference type="Proteomes" id="UP000239866">
    <property type="component" value="Unassembled WGS sequence"/>
</dbReference>
<comment type="caution">
    <text evidence="2">The sequence shown here is derived from an EMBL/GenBank/DDBJ whole genome shotgun (WGS) entry which is preliminary data.</text>
</comment>
<protein>
    <submittedName>
        <fullName evidence="2">Uncharacterized protein</fullName>
    </submittedName>
</protein>
<evidence type="ECO:0000313" key="2">
    <source>
        <dbReference type="EMBL" id="PSF04812.1"/>
    </source>
</evidence>
<dbReference type="AlphaFoldDB" id="A0A2T1K5N4"/>
<dbReference type="OrthoDB" id="6365723at2"/>
<sequence length="186" mass="20303">MTLTKASLILLASSILFGQALAREPSGNGVLDDGKLTREELAAAMLTAERDLSGMLEQAIDQVEGDMASAGIFAPAAWMVMKDRELKSVKLSSEADQAPPSIKVQMYRASLRSLARHNRIDAVLIVYPGTITKDGVKERVVVVEHEHRLGVSGLKLIPLSYEQSEASFGAPIDQDKEFQIFYDEKA</sequence>
<dbReference type="RefSeq" id="WP_106765106.1">
    <property type="nucleotide sequence ID" value="NZ_PXNP01000109.1"/>
</dbReference>
<accession>A0A2T1K5N4</accession>
<evidence type="ECO:0000256" key="1">
    <source>
        <dbReference type="SAM" id="SignalP"/>
    </source>
</evidence>
<name>A0A2T1K5N4_9GAMM</name>
<feature type="chain" id="PRO_5015710103" evidence="1">
    <location>
        <begin position="23"/>
        <end position="186"/>
    </location>
</feature>
<organism evidence="2 3">
    <name type="scientific">Marinobacter fuscus</name>
    <dbReference type="NCBI Taxonomy" id="2109942"/>
    <lineage>
        <taxon>Bacteria</taxon>
        <taxon>Pseudomonadati</taxon>
        <taxon>Pseudomonadota</taxon>
        <taxon>Gammaproteobacteria</taxon>
        <taxon>Pseudomonadales</taxon>
        <taxon>Marinobacteraceae</taxon>
        <taxon>Marinobacter</taxon>
    </lineage>
</organism>
<feature type="signal peptide" evidence="1">
    <location>
        <begin position="1"/>
        <end position="22"/>
    </location>
</feature>
<dbReference type="EMBL" id="PXNP01000109">
    <property type="protein sequence ID" value="PSF04812.1"/>
    <property type="molecule type" value="Genomic_DNA"/>
</dbReference>